<evidence type="ECO:0000256" key="2">
    <source>
        <dbReference type="ARBA" id="ARBA00007526"/>
    </source>
</evidence>
<comment type="subunit">
    <text evidence="6">Component of the Mediator complex.</text>
</comment>
<keyword evidence="5 6" id="KW-0539">Nucleus</keyword>
<feature type="region of interest" description="Disordered" evidence="7">
    <location>
        <begin position="193"/>
        <end position="220"/>
    </location>
</feature>
<comment type="similarity">
    <text evidence="2 6">Belongs to the Mediator complex subunit 6 family.</text>
</comment>
<evidence type="ECO:0000313" key="8">
    <source>
        <dbReference type="EMBL" id="CAD8780242.1"/>
    </source>
</evidence>
<dbReference type="AlphaFoldDB" id="A0A7S0YK43"/>
<dbReference type="Gene3D" id="3.10.450.580">
    <property type="entry name" value="Mediator complex, subunit Med6"/>
    <property type="match status" value="1"/>
</dbReference>
<protein>
    <recommendedName>
        <fullName evidence="6">Mediator of RNA polymerase II transcription subunit 6</fullName>
    </recommendedName>
    <alternativeName>
        <fullName evidence="6">Mediator complex subunit 6</fullName>
    </alternativeName>
</protein>
<name>A0A7S0YK43_9CHLO</name>
<feature type="compositionally biased region" description="Basic and acidic residues" evidence="7">
    <location>
        <begin position="376"/>
        <end position="388"/>
    </location>
</feature>
<evidence type="ECO:0000256" key="1">
    <source>
        <dbReference type="ARBA" id="ARBA00004123"/>
    </source>
</evidence>
<feature type="region of interest" description="Disordered" evidence="7">
    <location>
        <begin position="367"/>
        <end position="388"/>
    </location>
</feature>
<dbReference type="GO" id="GO:0016592">
    <property type="term" value="C:mediator complex"/>
    <property type="evidence" value="ECO:0007669"/>
    <property type="project" value="InterPro"/>
</dbReference>
<proteinExistence type="inferred from homology"/>
<sequence length="388" mass="43677">MSVTGGSKATPIHEVRTEEQWFNPEWQATYGPFPLKDEGLALRYFEQSSFATVGNLNHCAREQGMDPLDPTVIQRLMHPSSGIFYTIEYAQPPHLFVISKKFRFAPGPLDHSNVQVISYFHIINNNVMECPSLGQVLLSRINRISWDLKSSFRIMTKDFEPSAQTQRHARIREKQCKEREESARARCRLQGQVGRDDLGKGGEKGLHEQGGKNIGDDQGDEWQDVMDYGRDAKRQKLVGECGSAVDKDDLVNSESMRDASIKDPSLNIKPGGKTVTFAKDTGGEEMIGGTEQLEKKISKEDARGAERDVFGDESEEKSHGGVLTRPVYPAIRHLSKAEREMPFFMHKVLTSIINTYRFPEMPSEYLGLPKIQPPPKLEEIHPSDSDAT</sequence>
<evidence type="ECO:0000256" key="3">
    <source>
        <dbReference type="ARBA" id="ARBA00023015"/>
    </source>
</evidence>
<evidence type="ECO:0000256" key="4">
    <source>
        <dbReference type="ARBA" id="ARBA00023163"/>
    </source>
</evidence>
<dbReference type="Pfam" id="PF04934">
    <property type="entry name" value="Med6"/>
    <property type="match status" value="1"/>
</dbReference>
<dbReference type="InterPro" id="IPR038566">
    <property type="entry name" value="Mediator_Med6_sf"/>
</dbReference>
<feature type="compositionally biased region" description="Basic and acidic residues" evidence="7">
    <location>
        <begin position="300"/>
        <end position="310"/>
    </location>
</feature>
<dbReference type="GO" id="GO:0006357">
    <property type="term" value="P:regulation of transcription by RNA polymerase II"/>
    <property type="evidence" value="ECO:0007669"/>
    <property type="project" value="InterPro"/>
</dbReference>
<dbReference type="InterPro" id="IPR007018">
    <property type="entry name" value="Mediator_Med6"/>
</dbReference>
<accession>A0A7S0YK43</accession>
<evidence type="ECO:0000256" key="7">
    <source>
        <dbReference type="SAM" id="MobiDB-lite"/>
    </source>
</evidence>
<gene>
    <name evidence="6" type="primary">MED6</name>
    <name evidence="8" type="ORF">PPAR00522_LOCUS14761</name>
</gene>
<dbReference type="GO" id="GO:0003712">
    <property type="term" value="F:transcription coregulator activity"/>
    <property type="evidence" value="ECO:0007669"/>
    <property type="project" value="InterPro"/>
</dbReference>
<keyword evidence="3 6" id="KW-0805">Transcription regulation</keyword>
<keyword evidence="6" id="KW-0010">Activator</keyword>
<comment type="function">
    <text evidence="6">Component of the Mediator complex, a coactivator involved in the regulated transcription of nearly all RNA polymerase II-dependent genes. Mediator functions as a bridge to convey information from gene-specific regulatory proteins to the basal RNA polymerase II transcription machinery. Mediator is recruited to promoters by direct interactions with regulatory proteins and serves as a scaffold for the assembly of a functional preinitiation complex with RNA polymerase II and the general transcription factors.</text>
</comment>
<organism evidence="8">
    <name type="scientific">Polytomella parva</name>
    <dbReference type="NCBI Taxonomy" id="51329"/>
    <lineage>
        <taxon>Eukaryota</taxon>
        <taxon>Viridiplantae</taxon>
        <taxon>Chlorophyta</taxon>
        <taxon>core chlorophytes</taxon>
        <taxon>Chlorophyceae</taxon>
        <taxon>CS clade</taxon>
        <taxon>Chlamydomonadales</taxon>
        <taxon>Chlamydomonadaceae</taxon>
        <taxon>Polytomella</taxon>
    </lineage>
</organism>
<reference evidence="8" key="1">
    <citation type="submission" date="2021-01" db="EMBL/GenBank/DDBJ databases">
        <authorList>
            <person name="Corre E."/>
            <person name="Pelletier E."/>
            <person name="Niang G."/>
            <person name="Scheremetjew M."/>
            <person name="Finn R."/>
            <person name="Kale V."/>
            <person name="Holt S."/>
            <person name="Cochrane G."/>
            <person name="Meng A."/>
            <person name="Brown T."/>
            <person name="Cohen L."/>
        </authorList>
    </citation>
    <scope>NUCLEOTIDE SEQUENCE</scope>
    <source>
        <strain evidence="8">SAG 63-3</strain>
    </source>
</reference>
<feature type="region of interest" description="Disordered" evidence="7">
    <location>
        <begin position="300"/>
        <end position="321"/>
    </location>
</feature>
<dbReference type="PANTHER" id="PTHR13104">
    <property type="entry name" value="MED-6-RELATED"/>
    <property type="match status" value="1"/>
</dbReference>
<feature type="compositionally biased region" description="Basic and acidic residues" evidence="7">
    <location>
        <begin position="194"/>
        <end position="210"/>
    </location>
</feature>
<evidence type="ECO:0000256" key="5">
    <source>
        <dbReference type="ARBA" id="ARBA00023242"/>
    </source>
</evidence>
<evidence type="ECO:0000256" key="6">
    <source>
        <dbReference type="RuleBase" id="RU364143"/>
    </source>
</evidence>
<keyword evidence="4 6" id="KW-0804">Transcription</keyword>
<comment type="subcellular location">
    <subcellularLocation>
        <location evidence="1 6">Nucleus</location>
    </subcellularLocation>
</comment>
<dbReference type="EMBL" id="HBFM01022713">
    <property type="protein sequence ID" value="CAD8780242.1"/>
    <property type="molecule type" value="Transcribed_RNA"/>
</dbReference>